<dbReference type="EMBL" id="JAOQNS010000014">
    <property type="protein sequence ID" value="MCW2309686.1"/>
    <property type="molecule type" value="Genomic_DNA"/>
</dbReference>
<comment type="caution">
    <text evidence="1">The sequence shown here is derived from an EMBL/GenBank/DDBJ whole genome shotgun (WGS) entry which is preliminary data.</text>
</comment>
<evidence type="ECO:0000313" key="1">
    <source>
        <dbReference type="EMBL" id="MCW2309686.1"/>
    </source>
</evidence>
<name>A0ABT3HH10_9HYPH</name>
<sequence length="107" mass="11313">MSKPQFTPGPWRVYQDGIHPDFQSHADPNGSHAICADFFGPDAAFNRQAVSALPDLYEALEACAAAIGEWSRPGPVNGMTVPADSHPLLAAMKSAHAALAKARGEKS</sequence>
<keyword evidence="2" id="KW-1185">Reference proteome</keyword>
<organism evidence="1 2">
    <name type="scientific">Rhodobium gokarnense</name>
    <dbReference type="NCBI Taxonomy" id="364296"/>
    <lineage>
        <taxon>Bacteria</taxon>
        <taxon>Pseudomonadati</taxon>
        <taxon>Pseudomonadota</taxon>
        <taxon>Alphaproteobacteria</taxon>
        <taxon>Hyphomicrobiales</taxon>
        <taxon>Rhodobiaceae</taxon>
        <taxon>Rhodobium</taxon>
    </lineage>
</organism>
<dbReference type="RefSeq" id="WP_264603266.1">
    <property type="nucleotide sequence ID" value="NZ_JAOQNS010000014.1"/>
</dbReference>
<proteinExistence type="predicted"/>
<protein>
    <submittedName>
        <fullName evidence="1">Uncharacterized protein</fullName>
    </submittedName>
</protein>
<evidence type="ECO:0000313" key="2">
    <source>
        <dbReference type="Proteomes" id="UP001209755"/>
    </source>
</evidence>
<dbReference type="Proteomes" id="UP001209755">
    <property type="component" value="Unassembled WGS sequence"/>
</dbReference>
<gene>
    <name evidence="1" type="ORF">M2319_004045</name>
</gene>
<reference evidence="2" key="1">
    <citation type="submission" date="2023-07" db="EMBL/GenBank/DDBJ databases">
        <title>Genome sequencing of Purple Non-Sulfur Bacteria from various extreme environments.</title>
        <authorList>
            <person name="Mayer M."/>
        </authorList>
    </citation>
    <scope>NUCLEOTIDE SEQUENCE [LARGE SCALE GENOMIC DNA]</scope>
    <source>
        <strain evidence="2">DSM 17935</strain>
    </source>
</reference>
<accession>A0ABT3HH10</accession>